<comment type="caution">
    <text evidence="2">The sequence shown here is derived from an EMBL/GenBank/DDBJ whole genome shotgun (WGS) entry which is preliminary data.</text>
</comment>
<proteinExistence type="predicted"/>
<keyword evidence="3" id="KW-1185">Reference proteome</keyword>
<protein>
    <submittedName>
        <fullName evidence="2">Uncharacterized protein</fullName>
    </submittedName>
</protein>
<evidence type="ECO:0000313" key="3">
    <source>
        <dbReference type="Proteomes" id="UP001341840"/>
    </source>
</evidence>
<organism evidence="2 3">
    <name type="scientific">Stylosanthes scabra</name>
    <dbReference type="NCBI Taxonomy" id="79078"/>
    <lineage>
        <taxon>Eukaryota</taxon>
        <taxon>Viridiplantae</taxon>
        <taxon>Streptophyta</taxon>
        <taxon>Embryophyta</taxon>
        <taxon>Tracheophyta</taxon>
        <taxon>Spermatophyta</taxon>
        <taxon>Magnoliopsida</taxon>
        <taxon>eudicotyledons</taxon>
        <taxon>Gunneridae</taxon>
        <taxon>Pentapetalae</taxon>
        <taxon>rosids</taxon>
        <taxon>fabids</taxon>
        <taxon>Fabales</taxon>
        <taxon>Fabaceae</taxon>
        <taxon>Papilionoideae</taxon>
        <taxon>50 kb inversion clade</taxon>
        <taxon>dalbergioids sensu lato</taxon>
        <taxon>Dalbergieae</taxon>
        <taxon>Pterocarpus clade</taxon>
        <taxon>Stylosanthes</taxon>
    </lineage>
</organism>
<feature type="region of interest" description="Disordered" evidence="1">
    <location>
        <begin position="168"/>
        <end position="188"/>
    </location>
</feature>
<dbReference type="Proteomes" id="UP001341840">
    <property type="component" value="Unassembled WGS sequence"/>
</dbReference>
<sequence length="188" mass="20918">MIEGTRLARLEEMTLSNKNEIATVNRGLVEANERIADNQAQLATIEKLLRDSLKMKSRTEEVVTIEDCNTPILANHAADMFNQIEKLDLVGSERALRQPFKLEHVPEKITRGNPTRHSGFTFLTHVAYNSQNPIPEENRVEASHLPKISLASSLYPRRTTELRGITPLLPSLKDSEGTSVVPPGGKQG</sequence>
<evidence type="ECO:0000256" key="1">
    <source>
        <dbReference type="SAM" id="MobiDB-lite"/>
    </source>
</evidence>
<evidence type="ECO:0000313" key="2">
    <source>
        <dbReference type="EMBL" id="MED6144995.1"/>
    </source>
</evidence>
<dbReference type="EMBL" id="JASCZI010090688">
    <property type="protein sequence ID" value="MED6144995.1"/>
    <property type="molecule type" value="Genomic_DNA"/>
</dbReference>
<gene>
    <name evidence="2" type="ORF">PIB30_020808</name>
</gene>
<name>A0ABU6T9F1_9FABA</name>
<reference evidence="2 3" key="1">
    <citation type="journal article" date="2023" name="Plants (Basel)">
        <title>Bridging the Gap: Combining Genomics and Transcriptomics Approaches to Understand Stylosanthes scabra, an Orphan Legume from the Brazilian Caatinga.</title>
        <authorList>
            <person name="Ferreira-Neto J.R.C."/>
            <person name="da Silva M.D."/>
            <person name="Binneck E."/>
            <person name="de Melo N.F."/>
            <person name="da Silva R.H."/>
            <person name="de Melo A.L.T.M."/>
            <person name="Pandolfi V."/>
            <person name="Bustamante F.O."/>
            <person name="Brasileiro-Vidal A.C."/>
            <person name="Benko-Iseppon A.M."/>
        </authorList>
    </citation>
    <scope>NUCLEOTIDE SEQUENCE [LARGE SCALE GENOMIC DNA]</scope>
    <source>
        <tissue evidence="2">Leaves</tissue>
    </source>
</reference>
<accession>A0ABU6T9F1</accession>